<evidence type="ECO:0000313" key="2">
    <source>
        <dbReference type="EMBL" id="GFY75466.1"/>
    </source>
</evidence>
<dbReference type="Pfam" id="PF22486">
    <property type="entry name" value="MATH_2"/>
    <property type="match status" value="1"/>
</dbReference>
<dbReference type="InterPro" id="IPR002083">
    <property type="entry name" value="MATH/TRAF_dom"/>
</dbReference>
<gene>
    <name evidence="2" type="ORF">TNIN_181381</name>
</gene>
<feature type="domain" description="MATH" evidence="1">
    <location>
        <begin position="7"/>
        <end position="133"/>
    </location>
</feature>
<accession>A0A8X6YR11</accession>
<reference evidence="2" key="1">
    <citation type="submission" date="2020-08" db="EMBL/GenBank/DDBJ databases">
        <title>Multicomponent nature underlies the extraordinary mechanical properties of spider dragline silk.</title>
        <authorList>
            <person name="Kono N."/>
            <person name="Nakamura H."/>
            <person name="Mori M."/>
            <person name="Yoshida Y."/>
            <person name="Ohtoshi R."/>
            <person name="Malay A.D."/>
            <person name="Moran D.A.P."/>
            <person name="Tomita M."/>
            <person name="Numata K."/>
            <person name="Arakawa K."/>
        </authorList>
    </citation>
    <scope>NUCLEOTIDE SEQUENCE</scope>
</reference>
<protein>
    <recommendedName>
        <fullName evidence="1">MATH domain-containing protein</fullName>
    </recommendedName>
</protein>
<dbReference type="SUPFAM" id="SSF49599">
    <property type="entry name" value="TRAF domain-like"/>
    <property type="match status" value="1"/>
</dbReference>
<dbReference type="InterPro" id="IPR008974">
    <property type="entry name" value="TRAF-like"/>
</dbReference>
<proteinExistence type="predicted"/>
<dbReference type="OrthoDB" id="2116871at2759"/>
<organism evidence="2 3">
    <name type="scientific">Trichonephila inaurata madagascariensis</name>
    <dbReference type="NCBI Taxonomy" id="2747483"/>
    <lineage>
        <taxon>Eukaryota</taxon>
        <taxon>Metazoa</taxon>
        <taxon>Ecdysozoa</taxon>
        <taxon>Arthropoda</taxon>
        <taxon>Chelicerata</taxon>
        <taxon>Arachnida</taxon>
        <taxon>Araneae</taxon>
        <taxon>Araneomorphae</taxon>
        <taxon>Entelegynae</taxon>
        <taxon>Araneoidea</taxon>
        <taxon>Nephilidae</taxon>
        <taxon>Trichonephila</taxon>
        <taxon>Trichonephila inaurata</taxon>
    </lineage>
</organism>
<dbReference type="PROSITE" id="PS50144">
    <property type="entry name" value="MATH"/>
    <property type="match status" value="1"/>
</dbReference>
<sequence>MNLKREGYTFLWKIENFSSAWHRTGEKIESPIFTLDKIDRTQWRLLLYPKGENVANYIAYYLKRYEYSKGPKSIEINFEFSFLTEEGAVLQPSVALKDSFKNGEAKGTCQFKLREVFLPKCLPQDILTAYCRVWISGRINMGSVKMFANTIIKVEKLSFIWNIENFSKMGTSQTKVYGIKSALGDDMDGKRSEQSCFWQPSQLSSNYEHLTSAAPSGLFLDRADSNTSLPSLITESTRDMANLPTDMELNKGYDAKELFTPSIAPVSLHVSS</sequence>
<dbReference type="Proteomes" id="UP000886998">
    <property type="component" value="Unassembled WGS sequence"/>
</dbReference>
<evidence type="ECO:0000259" key="1">
    <source>
        <dbReference type="PROSITE" id="PS50144"/>
    </source>
</evidence>
<evidence type="ECO:0000313" key="3">
    <source>
        <dbReference type="Proteomes" id="UP000886998"/>
    </source>
</evidence>
<dbReference type="EMBL" id="BMAV01021411">
    <property type="protein sequence ID" value="GFY75466.1"/>
    <property type="molecule type" value="Genomic_DNA"/>
</dbReference>
<comment type="caution">
    <text evidence="2">The sequence shown here is derived from an EMBL/GenBank/DDBJ whole genome shotgun (WGS) entry which is preliminary data.</text>
</comment>
<dbReference type="AlphaFoldDB" id="A0A8X6YR11"/>
<dbReference type="Gene3D" id="2.60.210.10">
    <property type="entry name" value="Apoptosis, Tumor Necrosis Factor Receptor Associated Protein 2, Chain A"/>
    <property type="match status" value="1"/>
</dbReference>
<name>A0A8X6YR11_9ARAC</name>
<keyword evidence="3" id="KW-1185">Reference proteome</keyword>